<reference evidence="2 3" key="1">
    <citation type="journal article" date="2023" name="bioRxiv">
        <title>Conserved and derived expression patterns and positive selection on dental genes reveal complex evolutionary context of ever-growing rodent molars.</title>
        <authorList>
            <person name="Calamari Z.T."/>
            <person name="Song A."/>
            <person name="Cohen E."/>
            <person name="Akter M."/>
            <person name="Roy R.D."/>
            <person name="Hallikas O."/>
            <person name="Christensen M.M."/>
            <person name="Li P."/>
            <person name="Marangoni P."/>
            <person name="Jernvall J."/>
            <person name="Klein O.D."/>
        </authorList>
    </citation>
    <scope>NUCLEOTIDE SEQUENCE [LARGE SCALE GENOMIC DNA]</scope>
    <source>
        <strain evidence="2">V071</strain>
    </source>
</reference>
<proteinExistence type="predicted"/>
<keyword evidence="3" id="KW-1185">Reference proteome</keyword>
<evidence type="ECO:0000313" key="3">
    <source>
        <dbReference type="Proteomes" id="UP001488838"/>
    </source>
</evidence>
<comment type="caution">
    <text evidence="2">The sequence shown here is derived from an EMBL/GenBank/DDBJ whole genome shotgun (WGS) entry which is preliminary data.</text>
</comment>
<dbReference type="EMBL" id="JBBHLL010001812">
    <property type="protein sequence ID" value="KAK7795751.1"/>
    <property type="molecule type" value="Genomic_DNA"/>
</dbReference>
<accession>A0AAW0H209</accession>
<evidence type="ECO:0000256" key="1">
    <source>
        <dbReference type="SAM" id="MobiDB-lite"/>
    </source>
</evidence>
<name>A0AAW0H209_MYOGA</name>
<dbReference type="AlphaFoldDB" id="A0AAW0H209"/>
<dbReference type="Proteomes" id="UP001488838">
    <property type="component" value="Unassembled WGS sequence"/>
</dbReference>
<gene>
    <name evidence="2" type="ORF">U0070_025169</name>
</gene>
<protein>
    <submittedName>
        <fullName evidence="2">Uncharacterized protein</fullName>
    </submittedName>
</protein>
<feature type="region of interest" description="Disordered" evidence="1">
    <location>
        <begin position="44"/>
        <end position="115"/>
    </location>
</feature>
<organism evidence="2 3">
    <name type="scientific">Myodes glareolus</name>
    <name type="common">Bank vole</name>
    <name type="synonym">Clethrionomys glareolus</name>
    <dbReference type="NCBI Taxonomy" id="447135"/>
    <lineage>
        <taxon>Eukaryota</taxon>
        <taxon>Metazoa</taxon>
        <taxon>Chordata</taxon>
        <taxon>Craniata</taxon>
        <taxon>Vertebrata</taxon>
        <taxon>Euteleostomi</taxon>
        <taxon>Mammalia</taxon>
        <taxon>Eutheria</taxon>
        <taxon>Euarchontoglires</taxon>
        <taxon>Glires</taxon>
        <taxon>Rodentia</taxon>
        <taxon>Myomorpha</taxon>
        <taxon>Muroidea</taxon>
        <taxon>Cricetidae</taxon>
        <taxon>Arvicolinae</taxon>
        <taxon>Myodes</taxon>
    </lineage>
</organism>
<evidence type="ECO:0000313" key="2">
    <source>
        <dbReference type="EMBL" id="KAK7795751.1"/>
    </source>
</evidence>
<feature type="compositionally biased region" description="Polar residues" evidence="1">
    <location>
        <begin position="90"/>
        <end position="103"/>
    </location>
</feature>
<sequence length="154" mass="17176">MRKCWHAVPSQRPTFKLLVEDLDGILTVTSTNVYLDLSMPFEQSLPGDEDTRNPSSLQITVHPRPAAPNPTQELEASDVRGRGLKAGIASITSESSQRTSNPHENMGCEESPDSEEMVVYQLKKIKLDEMTARTGKEWQSDDIIADHIPIEESE</sequence>